<evidence type="ECO:0000313" key="2">
    <source>
        <dbReference type="Proteomes" id="UP000188637"/>
    </source>
</evidence>
<comment type="caution">
    <text evidence="1">The sequence shown here is derived from an EMBL/GenBank/DDBJ whole genome shotgun (WGS) entry which is preliminary data.</text>
</comment>
<name>A0ACC8XIC5_9FIRM</name>
<dbReference type="EMBL" id="LJHD01000104">
    <property type="protein sequence ID" value="ONI44556.1"/>
    <property type="molecule type" value="Genomic_DNA"/>
</dbReference>
<protein>
    <submittedName>
        <fullName evidence="1">Nitroreductase</fullName>
    </submittedName>
</protein>
<dbReference type="Proteomes" id="UP000188637">
    <property type="component" value="Unassembled WGS sequence"/>
</dbReference>
<proteinExistence type="predicted"/>
<organism evidence="1 2">
    <name type="scientific">Candidatus Epulonipiscium fishelsonii</name>
    <dbReference type="NCBI Taxonomy" id="77094"/>
    <lineage>
        <taxon>Bacteria</taxon>
        <taxon>Bacillati</taxon>
        <taxon>Bacillota</taxon>
        <taxon>Clostridia</taxon>
        <taxon>Lachnospirales</taxon>
        <taxon>Lachnospiraceae</taxon>
        <taxon>Candidatus Epulonipiscium</taxon>
    </lineage>
</organism>
<reference evidence="1" key="1">
    <citation type="submission" date="2016-08" db="EMBL/GenBank/DDBJ databases">
        <authorList>
            <person name="Ngugi D.K."/>
            <person name="Miyake S."/>
            <person name="Stingl U."/>
        </authorList>
    </citation>
    <scope>NUCLEOTIDE SEQUENCE</scope>
    <source>
        <strain evidence="1">SCG-D08WGA-EpuloA1</strain>
    </source>
</reference>
<gene>
    <name evidence="1" type="ORF">AN640_05455</name>
</gene>
<sequence>MNVIDAIKERRSVRKFENKKVDRKTIEEIIEISRFAPSWGNYQVARYTIIDDENTIKKLATDGVKGFTYNIATLENAKGVCVISFTKGKSGKLDKTFNEAFNEKNNGEDGYNTDRQSEWEVFDAGIATQTFCLAAHAKGVGTCIMGIIAEKSIAKIIDLPQDETIAALIVYGYEDGAHAAATPRKEISEIVRFI</sequence>
<keyword evidence="2" id="KW-1185">Reference proteome</keyword>
<accession>A0ACC8XIC5</accession>
<evidence type="ECO:0000313" key="1">
    <source>
        <dbReference type="EMBL" id="ONI44556.1"/>
    </source>
</evidence>